<keyword evidence="1" id="KW-0472">Membrane</keyword>
<keyword evidence="1" id="KW-1133">Transmembrane helix</keyword>
<evidence type="ECO:0000256" key="1">
    <source>
        <dbReference type="SAM" id="Phobius"/>
    </source>
</evidence>
<feature type="transmembrane region" description="Helical" evidence="1">
    <location>
        <begin position="35"/>
        <end position="54"/>
    </location>
</feature>
<proteinExistence type="predicted"/>
<evidence type="ECO:0000313" key="3">
    <source>
        <dbReference type="Proteomes" id="UP000295500"/>
    </source>
</evidence>
<dbReference type="RefSeq" id="WP_133528329.1">
    <property type="nucleotide sequence ID" value="NZ_CALCQM010000140.1"/>
</dbReference>
<reference evidence="2 3" key="1">
    <citation type="submission" date="2019-03" db="EMBL/GenBank/DDBJ databases">
        <title>Genomic Encyclopedia of Type Strains, Phase IV (KMG-IV): sequencing the most valuable type-strain genomes for metagenomic binning, comparative biology and taxonomic classification.</title>
        <authorList>
            <person name="Goeker M."/>
        </authorList>
    </citation>
    <scope>NUCLEOTIDE SEQUENCE [LARGE SCALE GENOMIC DNA]</scope>
    <source>
        <strain evidence="2 3">DSM 28287</strain>
    </source>
</reference>
<comment type="caution">
    <text evidence="2">The sequence shown here is derived from an EMBL/GenBank/DDBJ whole genome shotgun (WGS) entry which is preliminary data.</text>
</comment>
<protein>
    <submittedName>
        <fullName evidence="2">Uncharacterized protein</fullName>
    </submittedName>
</protein>
<feature type="transmembrane region" description="Helical" evidence="1">
    <location>
        <begin position="75"/>
        <end position="91"/>
    </location>
</feature>
<dbReference type="EMBL" id="SNXO01000014">
    <property type="protein sequence ID" value="TDP56460.1"/>
    <property type="molecule type" value="Genomic_DNA"/>
</dbReference>
<keyword evidence="1" id="KW-0812">Transmembrane</keyword>
<sequence>MSTKMNLLSFATLASVLGAVVCALAAVMIGSMTAVSSVLLVATVGFAMVALQMYGLAAESKGADEKHIKSQTLPALLFVIGAGLVLIIAIAL</sequence>
<keyword evidence="3" id="KW-1185">Reference proteome</keyword>
<name>A0A4R6Q3N4_9FIRM</name>
<gene>
    <name evidence="2" type="ORF">EV211_11434</name>
</gene>
<accession>A0A4R6Q3N4</accession>
<dbReference type="Proteomes" id="UP000295500">
    <property type="component" value="Unassembled WGS sequence"/>
</dbReference>
<evidence type="ECO:0000313" key="2">
    <source>
        <dbReference type="EMBL" id="TDP56460.1"/>
    </source>
</evidence>
<dbReference type="AlphaFoldDB" id="A0A4R6Q3N4"/>
<organism evidence="2 3">
    <name type="scientific">Aminicella lysinilytica</name>
    <dbReference type="NCBI Taxonomy" id="433323"/>
    <lineage>
        <taxon>Bacteria</taxon>
        <taxon>Bacillati</taxon>
        <taxon>Bacillota</taxon>
        <taxon>Clostridia</taxon>
        <taxon>Peptostreptococcales</taxon>
        <taxon>Anaerovoracaceae</taxon>
        <taxon>Aminicella</taxon>
    </lineage>
</organism>